<dbReference type="InterPro" id="IPR001969">
    <property type="entry name" value="Aspartic_peptidase_AS"/>
</dbReference>
<proteinExistence type="inferred from homology"/>
<comment type="similarity">
    <text evidence="1 3">Belongs to the peptidase A1 family.</text>
</comment>
<feature type="region of interest" description="Disordered" evidence="4">
    <location>
        <begin position="462"/>
        <end position="499"/>
    </location>
</feature>
<keyword evidence="8" id="KW-1185">Reference proteome</keyword>
<feature type="compositionally biased region" description="Polar residues" evidence="4">
    <location>
        <begin position="463"/>
        <end position="493"/>
    </location>
</feature>
<dbReference type="InterPro" id="IPR034164">
    <property type="entry name" value="Pepsin-like_dom"/>
</dbReference>
<keyword evidence="3" id="KW-0378">Hydrolase</keyword>
<dbReference type="Gene3D" id="2.40.70.10">
    <property type="entry name" value="Acid Proteases"/>
    <property type="match status" value="2"/>
</dbReference>
<evidence type="ECO:0000256" key="3">
    <source>
        <dbReference type="RuleBase" id="RU000454"/>
    </source>
</evidence>
<feature type="domain" description="Peptidase A1" evidence="6">
    <location>
        <begin position="51"/>
        <end position="401"/>
    </location>
</feature>
<evidence type="ECO:0000256" key="1">
    <source>
        <dbReference type="ARBA" id="ARBA00007447"/>
    </source>
</evidence>
<dbReference type="AlphaFoldDB" id="A0AAD6SDS4"/>
<feature type="chain" id="PRO_5042097069" evidence="5">
    <location>
        <begin position="24"/>
        <end position="524"/>
    </location>
</feature>
<dbReference type="CDD" id="cd05471">
    <property type="entry name" value="pepsin_like"/>
    <property type="match status" value="1"/>
</dbReference>
<feature type="signal peptide" evidence="5">
    <location>
        <begin position="1"/>
        <end position="23"/>
    </location>
</feature>
<dbReference type="PROSITE" id="PS00141">
    <property type="entry name" value="ASP_PROTEASE"/>
    <property type="match status" value="2"/>
</dbReference>
<dbReference type="InterPro" id="IPR021109">
    <property type="entry name" value="Peptidase_aspartic_dom_sf"/>
</dbReference>
<dbReference type="Pfam" id="PF00026">
    <property type="entry name" value="Asp"/>
    <property type="match status" value="1"/>
</dbReference>
<reference evidence="7" key="1">
    <citation type="submission" date="2023-03" db="EMBL/GenBank/DDBJ databases">
        <title>Massive genome expansion in bonnet fungi (Mycena s.s.) driven by repeated elements and novel gene families across ecological guilds.</title>
        <authorList>
            <consortium name="Lawrence Berkeley National Laboratory"/>
            <person name="Harder C.B."/>
            <person name="Miyauchi S."/>
            <person name="Viragh M."/>
            <person name="Kuo A."/>
            <person name="Thoen E."/>
            <person name="Andreopoulos B."/>
            <person name="Lu D."/>
            <person name="Skrede I."/>
            <person name="Drula E."/>
            <person name="Henrissat B."/>
            <person name="Morin E."/>
            <person name="Kohler A."/>
            <person name="Barry K."/>
            <person name="LaButti K."/>
            <person name="Morin E."/>
            <person name="Salamov A."/>
            <person name="Lipzen A."/>
            <person name="Mereny Z."/>
            <person name="Hegedus B."/>
            <person name="Baldrian P."/>
            <person name="Stursova M."/>
            <person name="Weitz H."/>
            <person name="Taylor A."/>
            <person name="Grigoriev I.V."/>
            <person name="Nagy L.G."/>
            <person name="Martin F."/>
            <person name="Kauserud H."/>
        </authorList>
    </citation>
    <scope>NUCLEOTIDE SEQUENCE</scope>
    <source>
        <strain evidence="7">CBHHK200</strain>
    </source>
</reference>
<dbReference type="SUPFAM" id="SSF50630">
    <property type="entry name" value="Acid proteases"/>
    <property type="match status" value="1"/>
</dbReference>
<dbReference type="PANTHER" id="PTHR47966:SF51">
    <property type="entry name" value="BETA-SITE APP-CLEAVING ENZYME, ISOFORM A-RELATED"/>
    <property type="match status" value="1"/>
</dbReference>
<evidence type="ECO:0000259" key="6">
    <source>
        <dbReference type="PROSITE" id="PS51767"/>
    </source>
</evidence>
<evidence type="ECO:0000313" key="8">
    <source>
        <dbReference type="Proteomes" id="UP001218188"/>
    </source>
</evidence>
<evidence type="ECO:0000256" key="2">
    <source>
        <dbReference type="ARBA" id="ARBA00022750"/>
    </source>
</evidence>
<dbReference type="Proteomes" id="UP001218188">
    <property type="component" value="Unassembled WGS sequence"/>
</dbReference>
<evidence type="ECO:0000313" key="7">
    <source>
        <dbReference type="EMBL" id="KAJ7023592.1"/>
    </source>
</evidence>
<organism evidence="7 8">
    <name type="scientific">Mycena alexandri</name>
    <dbReference type="NCBI Taxonomy" id="1745969"/>
    <lineage>
        <taxon>Eukaryota</taxon>
        <taxon>Fungi</taxon>
        <taxon>Dikarya</taxon>
        <taxon>Basidiomycota</taxon>
        <taxon>Agaricomycotina</taxon>
        <taxon>Agaricomycetes</taxon>
        <taxon>Agaricomycetidae</taxon>
        <taxon>Agaricales</taxon>
        <taxon>Marasmiineae</taxon>
        <taxon>Mycenaceae</taxon>
        <taxon>Mycena</taxon>
    </lineage>
</organism>
<keyword evidence="5" id="KW-0732">Signal</keyword>
<dbReference type="GO" id="GO:0006508">
    <property type="term" value="P:proteolysis"/>
    <property type="evidence" value="ECO:0007669"/>
    <property type="project" value="UniProtKB-KW"/>
</dbReference>
<name>A0AAD6SDS4_9AGAR</name>
<evidence type="ECO:0000256" key="4">
    <source>
        <dbReference type="SAM" id="MobiDB-lite"/>
    </source>
</evidence>
<dbReference type="PANTHER" id="PTHR47966">
    <property type="entry name" value="BETA-SITE APP-CLEAVING ENZYME, ISOFORM A-RELATED"/>
    <property type="match status" value="1"/>
</dbReference>
<gene>
    <name evidence="7" type="ORF">C8F04DRAFT_1304829</name>
</gene>
<dbReference type="EMBL" id="JARJCM010000186">
    <property type="protein sequence ID" value="KAJ7023592.1"/>
    <property type="molecule type" value="Genomic_DNA"/>
</dbReference>
<keyword evidence="3" id="KW-0645">Protease</keyword>
<keyword evidence="2 3" id="KW-0064">Aspartyl protease</keyword>
<protein>
    <submittedName>
        <fullName evidence="7">Aspartic peptidase domain-containing protein</fullName>
    </submittedName>
</protein>
<comment type="caution">
    <text evidence="7">The sequence shown here is derived from an EMBL/GenBank/DDBJ whole genome shotgun (WGS) entry which is preliminary data.</text>
</comment>
<evidence type="ECO:0000256" key="5">
    <source>
        <dbReference type="SAM" id="SignalP"/>
    </source>
</evidence>
<dbReference type="InterPro" id="IPR033121">
    <property type="entry name" value="PEPTIDASE_A1"/>
</dbReference>
<dbReference type="GO" id="GO:0004190">
    <property type="term" value="F:aspartic-type endopeptidase activity"/>
    <property type="evidence" value="ECO:0007669"/>
    <property type="project" value="UniProtKB-KW"/>
</dbReference>
<sequence>MFKRQRSFLSPLSTLFFAFGSSAVQLAMQRPSPEASSNGKSNLINSNNQRYSTNITIAGQVVNVLIDTGSTDLWVAPPAGLPSFNDTGLSTTIRYGTGANFVTGDIGVNQFELDSQFTIPSQAFLFATSSAGEESDFSAGHFGIWGLGFNTPGSSQINDAVQHVHGTTDTSGQSVLANIFAQNASISDFIGISLSRTGDQEGTADASLTISEYDSDYEAVQNSPQIPQTPPNTRAWTILLDSLSVGGKKIDWPTTMPTVAPAGKNVVLLDTGTTNILMPEAQITAIYSSIPGAVLAPNSQNIPLVQFSTTADVWVVPCTAQVDIVASFGGQDFPIHPLDVSDMQVLSSPDGSQNYTVCTGAFTDIGTIGQNETDALFGDSFLRNVYTVFDFGTGGSTQGPPFVQMLSNTDATASAADLINVRRQNMLSMPPEIAPIDLVKVFNGTEAAGVASPVPIPRATAASGATLSGRGSTLPPSTATLSGGKTANRGSAISNTGNGNSGFSSRPSLILCTAAVLITFSSLF</sequence>
<accession>A0AAD6SDS4</accession>
<dbReference type="PRINTS" id="PR00792">
    <property type="entry name" value="PEPSIN"/>
</dbReference>
<dbReference type="InterPro" id="IPR001461">
    <property type="entry name" value="Aspartic_peptidase_A1"/>
</dbReference>
<dbReference type="PROSITE" id="PS51767">
    <property type="entry name" value="PEPTIDASE_A1"/>
    <property type="match status" value="1"/>
</dbReference>